<dbReference type="PRINTS" id="PR01576">
    <property type="entry name" value="PDEFORMYLASE"/>
</dbReference>
<dbReference type="InterPro" id="IPR023635">
    <property type="entry name" value="Peptide_deformylase"/>
</dbReference>
<dbReference type="PANTHER" id="PTHR10458">
    <property type="entry name" value="PEPTIDE DEFORMYLASE"/>
    <property type="match status" value="1"/>
</dbReference>
<reference evidence="2 3" key="1">
    <citation type="submission" date="2018-06" db="EMBL/GenBank/DDBJ databases">
        <authorList>
            <consortium name="Pathogen Informatics"/>
            <person name="Doyle S."/>
        </authorList>
    </citation>
    <scope>NUCLEOTIDE SEQUENCE [LARGE SCALE GENOMIC DNA]</scope>
    <source>
        <strain evidence="2 3">NCTC12092</strain>
    </source>
</reference>
<dbReference type="RefSeq" id="WP_042670730.1">
    <property type="nucleotide sequence ID" value="NZ_UHFF01000002.1"/>
</dbReference>
<protein>
    <submittedName>
        <fullName evidence="2">Peptide deformylase</fullName>
        <ecNumber evidence="2">3.5.1.88</ecNumber>
    </submittedName>
</protein>
<evidence type="ECO:0000256" key="1">
    <source>
        <dbReference type="ARBA" id="ARBA00010759"/>
    </source>
</evidence>
<dbReference type="EC" id="3.5.1.88" evidence="2"/>
<gene>
    <name evidence="2" type="primary">def_1</name>
    <name evidence="2" type="ORF">NCTC12092_01095</name>
</gene>
<proteinExistence type="inferred from homology"/>
<dbReference type="InterPro" id="IPR036821">
    <property type="entry name" value="Peptide_deformylase_sf"/>
</dbReference>
<evidence type="ECO:0000313" key="3">
    <source>
        <dbReference type="Proteomes" id="UP000254461"/>
    </source>
</evidence>
<accession>A0A380JQT3</accession>
<dbReference type="Proteomes" id="UP000254461">
    <property type="component" value="Unassembled WGS sequence"/>
</dbReference>
<organism evidence="2 3">
    <name type="scientific">Streptococcus equi subsp. equi</name>
    <dbReference type="NCBI Taxonomy" id="148942"/>
    <lineage>
        <taxon>Bacteria</taxon>
        <taxon>Bacillati</taxon>
        <taxon>Bacillota</taxon>
        <taxon>Bacilli</taxon>
        <taxon>Lactobacillales</taxon>
        <taxon>Streptococcaceae</taxon>
        <taxon>Streptococcus</taxon>
    </lineage>
</organism>
<sequence>MIKKIVKDTFFLQQKAQPATKKDLWIGQDLQDTLAYYRDSCLGLAANMIGENKRVIIVSMGFVDLVMFNPVLTAKREAFEAEESCLSLTGQRRTKRYQEIKVDYLDTHWHKKSLRLTGLPAQICQHELDHLEGILI</sequence>
<dbReference type="PANTHER" id="PTHR10458:SF22">
    <property type="entry name" value="PEPTIDE DEFORMYLASE"/>
    <property type="match status" value="1"/>
</dbReference>
<dbReference type="EMBL" id="UHFF01000002">
    <property type="protein sequence ID" value="SUN46558.1"/>
    <property type="molecule type" value="Genomic_DNA"/>
</dbReference>
<evidence type="ECO:0000313" key="2">
    <source>
        <dbReference type="EMBL" id="SUN46558.1"/>
    </source>
</evidence>
<dbReference type="SUPFAM" id="SSF56420">
    <property type="entry name" value="Peptide deformylase"/>
    <property type="match status" value="1"/>
</dbReference>
<dbReference type="Gene3D" id="3.90.45.10">
    <property type="entry name" value="Peptide deformylase"/>
    <property type="match status" value="1"/>
</dbReference>
<dbReference type="PIRSF" id="PIRSF004749">
    <property type="entry name" value="Pep_def"/>
    <property type="match status" value="1"/>
</dbReference>
<dbReference type="AlphaFoldDB" id="A0A380JQT3"/>
<dbReference type="GO" id="GO:0042586">
    <property type="term" value="F:peptide deformylase activity"/>
    <property type="evidence" value="ECO:0007669"/>
    <property type="project" value="UniProtKB-EC"/>
</dbReference>
<dbReference type="CDD" id="cd00487">
    <property type="entry name" value="Pep_deformylase"/>
    <property type="match status" value="1"/>
</dbReference>
<keyword evidence="2" id="KW-0378">Hydrolase</keyword>
<dbReference type="NCBIfam" id="NF006670">
    <property type="entry name" value="PRK09218.1"/>
    <property type="match status" value="1"/>
</dbReference>
<dbReference type="Pfam" id="PF01327">
    <property type="entry name" value="Pep_deformylase"/>
    <property type="match status" value="1"/>
</dbReference>
<name>A0A380JQT3_9STRE</name>
<comment type="similarity">
    <text evidence="1">Belongs to the polypeptide deformylase family.</text>
</comment>